<sequence length="73" mass="8323">MTHNGRQTIDISRSQKLTMSTWCSEPVLGVFGGDLKNAPMVGIEPVTSPVARRTPYPLHHCDLWFKCEVMTWY</sequence>
<dbReference type="EMBL" id="JAIWYP010000009">
    <property type="protein sequence ID" value="KAH3768993.1"/>
    <property type="molecule type" value="Genomic_DNA"/>
</dbReference>
<reference evidence="1" key="1">
    <citation type="journal article" date="2019" name="bioRxiv">
        <title>The Genome of the Zebra Mussel, Dreissena polymorpha: A Resource for Invasive Species Research.</title>
        <authorList>
            <person name="McCartney M.A."/>
            <person name="Auch B."/>
            <person name="Kono T."/>
            <person name="Mallez S."/>
            <person name="Zhang Y."/>
            <person name="Obille A."/>
            <person name="Becker A."/>
            <person name="Abrahante J.E."/>
            <person name="Garbe J."/>
            <person name="Badalamenti J.P."/>
            <person name="Herman A."/>
            <person name="Mangelson H."/>
            <person name="Liachko I."/>
            <person name="Sullivan S."/>
            <person name="Sone E.D."/>
            <person name="Koren S."/>
            <person name="Silverstein K.A.T."/>
            <person name="Beckman K.B."/>
            <person name="Gohl D.M."/>
        </authorList>
    </citation>
    <scope>NUCLEOTIDE SEQUENCE</scope>
    <source>
        <strain evidence="1">Duluth1</strain>
        <tissue evidence="1">Whole animal</tissue>
    </source>
</reference>
<evidence type="ECO:0000313" key="2">
    <source>
        <dbReference type="Proteomes" id="UP000828390"/>
    </source>
</evidence>
<name>A0A9D4IEE1_DREPO</name>
<dbReference type="AlphaFoldDB" id="A0A9D4IEE1"/>
<keyword evidence="2" id="KW-1185">Reference proteome</keyword>
<gene>
    <name evidence="1" type="ORF">DPMN_170238</name>
</gene>
<protein>
    <submittedName>
        <fullName evidence="1">Uncharacterized protein</fullName>
    </submittedName>
</protein>
<dbReference type="Proteomes" id="UP000828390">
    <property type="component" value="Unassembled WGS sequence"/>
</dbReference>
<reference evidence="1" key="2">
    <citation type="submission" date="2020-11" db="EMBL/GenBank/DDBJ databases">
        <authorList>
            <person name="McCartney M.A."/>
            <person name="Auch B."/>
            <person name="Kono T."/>
            <person name="Mallez S."/>
            <person name="Becker A."/>
            <person name="Gohl D.M."/>
            <person name="Silverstein K.A.T."/>
            <person name="Koren S."/>
            <person name="Bechman K.B."/>
            <person name="Herman A."/>
            <person name="Abrahante J.E."/>
            <person name="Garbe J."/>
        </authorList>
    </citation>
    <scope>NUCLEOTIDE SEQUENCE</scope>
    <source>
        <strain evidence="1">Duluth1</strain>
        <tissue evidence="1">Whole animal</tissue>
    </source>
</reference>
<proteinExistence type="predicted"/>
<evidence type="ECO:0000313" key="1">
    <source>
        <dbReference type="EMBL" id="KAH3768993.1"/>
    </source>
</evidence>
<accession>A0A9D4IEE1</accession>
<organism evidence="1 2">
    <name type="scientific">Dreissena polymorpha</name>
    <name type="common">Zebra mussel</name>
    <name type="synonym">Mytilus polymorpha</name>
    <dbReference type="NCBI Taxonomy" id="45954"/>
    <lineage>
        <taxon>Eukaryota</taxon>
        <taxon>Metazoa</taxon>
        <taxon>Spiralia</taxon>
        <taxon>Lophotrochozoa</taxon>
        <taxon>Mollusca</taxon>
        <taxon>Bivalvia</taxon>
        <taxon>Autobranchia</taxon>
        <taxon>Heteroconchia</taxon>
        <taxon>Euheterodonta</taxon>
        <taxon>Imparidentia</taxon>
        <taxon>Neoheterodontei</taxon>
        <taxon>Myida</taxon>
        <taxon>Dreissenoidea</taxon>
        <taxon>Dreissenidae</taxon>
        <taxon>Dreissena</taxon>
    </lineage>
</organism>
<comment type="caution">
    <text evidence="1">The sequence shown here is derived from an EMBL/GenBank/DDBJ whole genome shotgun (WGS) entry which is preliminary data.</text>
</comment>